<name>A0A914CSB8_9BILA</name>
<organism evidence="2 3">
    <name type="scientific">Acrobeloides nanus</name>
    <dbReference type="NCBI Taxonomy" id="290746"/>
    <lineage>
        <taxon>Eukaryota</taxon>
        <taxon>Metazoa</taxon>
        <taxon>Ecdysozoa</taxon>
        <taxon>Nematoda</taxon>
        <taxon>Chromadorea</taxon>
        <taxon>Rhabditida</taxon>
        <taxon>Tylenchina</taxon>
        <taxon>Cephalobomorpha</taxon>
        <taxon>Cephaloboidea</taxon>
        <taxon>Cephalobidae</taxon>
        <taxon>Acrobeloides</taxon>
    </lineage>
</organism>
<feature type="compositionally biased region" description="Polar residues" evidence="1">
    <location>
        <begin position="33"/>
        <end position="42"/>
    </location>
</feature>
<accession>A0A914CSB8</accession>
<evidence type="ECO:0000313" key="3">
    <source>
        <dbReference type="WBParaSite" id="ACRNAN_scaffold13680.g16612.t1"/>
    </source>
</evidence>
<evidence type="ECO:0000256" key="1">
    <source>
        <dbReference type="SAM" id="MobiDB-lite"/>
    </source>
</evidence>
<feature type="compositionally biased region" description="Polar residues" evidence="1">
    <location>
        <begin position="1"/>
        <end position="24"/>
    </location>
</feature>
<keyword evidence="2" id="KW-1185">Reference proteome</keyword>
<proteinExistence type="predicted"/>
<protein>
    <submittedName>
        <fullName evidence="3">Uncharacterized protein</fullName>
    </submittedName>
</protein>
<dbReference type="Proteomes" id="UP000887540">
    <property type="component" value="Unplaced"/>
</dbReference>
<reference evidence="3" key="1">
    <citation type="submission" date="2022-11" db="UniProtKB">
        <authorList>
            <consortium name="WormBaseParasite"/>
        </authorList>
    </citation>
    <scope>IDENTIFICATION</scope>
</reference>
<sequence>MQHQQRVGQAAEQATTLLTQQMDTTRIAEKGSRSSLSKNDDQPQASFLQLMAEFSAQMFRLKKFIGVKRQVNSPAFPL</sequence>
<feature type="region of interest" description="Disordered" evidence="1">
    <location>
        <begin position="1"/>
        <end position="42"/>
    </location>
</feature>
<evidence type="ECO:0000313" key="2">
    <source>
        <dbReference type="Proteomes" id="UP000887540"/>
    </source>
</evidence>
<dbReference type="AlphaFoldDB" id="A0A914CSB8"/>
<dbReference type="WBParaSite" id="ACRNAN_scaffold13680.g16612.t1">
    <property type="protein sequence ID" value="ACRNAN_scaffold13680.g16612.t1"/>
    <property type="gene ID" value="ACRNAN_scaffold13680.g16612"/>
</dbReference>